<dbReference type="EMBL" id="CAJVPV010003185">
    <property type="protein sequence ID" value="CAG8545456.1"/>
    <property type="molecule type" value="Genomic_DNA"/>
</dbReference>
<dbReference type="PANTHER" id="PTHR37227:SF2">
    <property type="entry name" value="OS01G0219000 PROTEIN"/>
    <property type="match status" value="1"/>
</dbReference>
<keyword evidence="2" id="KW-1185">Reference proteome</keyword>
<accession>A0A9N9AYM6</accession>
<sequence>MILIGRFSKFEQIRLLSSTGFYFTYNGKGLLGTEFEKPQPVRFAYDDSDSEFEDLESDKKIAALDPPIIRISNFKKTLKLSVNLVLIGIHGGGNLFLESITNKKKLIGTILLPEVELVPTFETQNTLNQETHPNQGCFIYELESNPRTLIIPCNYKTKDERCFTWVKSLFEHIDPERVFIFDTFKSSLYIAGENYRENRSYPPFCRLLQSSVAPKLDHSIPKYEPPNLVCNLSAALLSHCEIHKIPAYLLLSLQDTFFGKTESTSETLQGFQEALENLQSSELGLDFNFDAMFNQNLKRIQKNLYI</sequence>
<dbReference type="Proteomes" id="UP000789342">
    <property type="component" value="Unassembled WGS sequence"/>
</dbReference>
<dbReference type="OrthoDB" id="17536at2759"/>
<reference evidence="1" key="1">
    <citation type="submission" date="2021-06" db="EMBL/GenBank/DDBJ databases">
        <authorList>
            <person name="Kallberg Y."/>
            <person name="Tangrot J."/>
            <person name="Rosling A."/>
        </authorList>
    </citation>
    <scope>NUCLEOTIDE SEQUENCE</scope>
    <source>
        <strain evidence="1">CL551</strain>
    </source>
</reference>
<proteinExistence type="predicted"/>
<evidence type="ECO:0000313" key="2">
    <source>
        <dbReference type="Proteomes" id="UP000789342"/>
    </source>
</evidence>
<dbReference type="InterPro" id="IPR016565">
    <property type="entry name" value="Proteasome_assmbl_chp_1"/>
</dbReference>
<gene>
    <name evidence="1" type="ORF">AMORRO_LOCUS5327</name>
</gene>
<name>A0A9N9AYM6_9GLOM</name>
<evidence type="ECO:0000313" key="1">
    <source>
        <dbReference type="EMBL" id="CAG8545456.1"/>
    </source>
</evidence>
<dbReference type="Pfam" id="PF16094">
    <property type="entry name" value="PAC1"/>
    <property type="match status" value="1"/>
</dbReference>
<dbReference type="GO" id="GO:0005783">
    <property type="term" value="C:endoplasmic reticulum"/>
    <property type="evidence" value="ECO:0007669"/>
    <property type="project" value="InterPro"/>
</dbReference>
<comment type="caution">
    <text evidence="1">The sequence shown here is derived from an EMBL/GenBank/DDBJ whole genome shotgun (WGS) entry which is preliminary data.</text>
</comment>
<dbReference type="PANTHER" id="PTHR37227">
    <property type="entry name" value="OS01G0219000 PROTEIN"/>
    <property type="match status" value="1"/>
</dbReference>
<dbReference type="GO" id="GO:0043248">
    <property type="term" value="P:proteasome assembly"/>
    <property type="evidence" value="ECO:0007669"/>
    <property type="project" value="InterPro"/>
</dbReference>
<protein>
    <submittedName>
        <fullName evidence="1">11858_t:CDS:1</fullName>
    </submittedName>
</protein>
<organism evidence="1 2">
    <name type="scientific">Acaulospora morrowiae</name>
    <dbReference type="NCBI Taxonomy" id="94023"/>
    <lineage>
        <taxon>Eukaryota</taxon>
        <taxon>Fungi</taxon>
        <taxon>Fungi incertae sedis</taxon>
        <taxon>Mucoromycota</taxon>
        <taxon>Glomeromycotina</taxon>
        <taxon>Glomeromycetes</taxon>
        <taxon>Diversisporales</taxon>
        <taxon>Acaulosporaceae</taxon>
        <taxon>Acaulospora</taxon>
    </lineage>
</organism>
<dbReference type="AlphaFoldDB" id="A0A9N9AYM6"/>